<evidence type="ECO:0000259" key="10">
    <source>
        <dbReference type="Pfam" id="PF02875"/>
    </source>
</evidence>
<keyword evidence="4 7" id="KW-0573">Peptidoglycan synthesis</keyword>
<dbReference type="InterPro" id="IPR013221">
    <property type="entry name" value="Mur_ligase_cen"/>
</dbReference>
<evidence type="ECO:0000256" key="7">
    <source>
        <dbReference type="HAMAP-Rule" id="MF_00208"/>
    </source>
</evidence>
<dbReference type="InterPro" id="IPR036565">
    <property type="entry name" value="Mur-like_cat_sf"/>
</dbReference>
<dbReference type="NCBIfam" id="TIGR01085">
    <property type="entry name" value="murE"/>
    <property type="match status" value="1"/>
</dbReference>
<evidence type="ECO:0000256" key="6">
    <source>
        <dbReference type="ARBA" id="ARBA00023316"/>
    </source>
</evidence>
<dbReference type="GO" id="GO:0008765">
    <property type="term" value="F:UDP-N-acetylmuramoylalanyl-D-glutamate-2,6-diaminopimelate ligase activity"/>
    <property type="evidence" value="ECO:0007669"/>
    <property type="project" value="UniProtKB-UniRule"/>
</dbReference>
<keyword evidence="2 7" id="KW-0132">Cell division</keyword>
<comment type="pathway">
    <text evidence="7 8">Cell wall biogenesis; peptidoglycan biosynthesis.</text>
</comment>
<dbReference type="GO" id="GO:0005524">
    <property type="term" value="F:ATP binding"/>
    <property type="evidence" value="ECO:0007669"/>
    <property type="project" value="UniProtKB-UniRule"/>
</dbReference>
<evidence type="ECO:0000256" key="4">
    <source>
        <dbReference type="ARBA" id="ARBA00022984"/>
    </source>
</evidence>
<comment type="cofactor">
    <cofactor evidence="7">
        <name>Mg(2+)</name>
        <dbReference type="ChEBI" id="CHEBI:18420"/>
    </cofactor>
</comment>
<dbReference type="GO" id="GO:0009252">
    <property type="term" value="P:peptidoglycan biosynthetic process"/>
    <property type="evidence" value="ECO:0007669"/>
    <property type="project" value="UniProtKB-UniRule"/>
</dbReference>
<dbReference type="PATRIC" id="fig|1280948.3.peg.2998"/>
<comment type="caution">
    <text evidence="12">The sequence shown here is derived from an EMBL/GenBank/DDBJ whole genome shotgun (WGS) entry which is preliminary data.</text>
</comment>
<dbReference type="GO" id="GO:0071555">
    <property type="term" value="P:cell wall organization"/>
    <property type="evidence" value="ECO:0007669"/>
    <property type="project" value="UniProtKB-KW"/>
</dbReference>
<dbReference type="GO" id="GO:0005737">
    <property type="term" value="C:cytoplasm"/>
    <property type="evidence" value="ECO:0007669"/>
    <property type="project" value="UniProtKB-SubCell"/>
</dbReference>
<feature type="binding site" evidence="7">
    <location>
        <position position="448"/>
    </location>
    <ligand>
        <name>meso-2,6-diaminopimelate</name>
        <dbReference type="ChEBI" id="CHEBI:57791"/>
    </ligand>
</feature>
<keyword evidence="7" id="KW-0460">Magnesium</keyword>
<dbReference type="SUPFAM" id="SSF63418">
    <property type="entry name" value="MurE/MurF N-terminal domain"/>
    <property type="match status" value="1"/>
</dbReference>
<keyword evidence="3 7" id="KW-0133">Cell shape</keyword>
<evidence type="ECO:0000313" key="13">
    <source>
        <dbReference type="Proteomes" id="UP000024547"/>
    </source>
</evidence>
<dbReference type="PANTHER" id="PTHR23135:SF4">
    <property type="entry name" value="UDP-N-ACETYLMURAMOYL-L-ALANYL-D-GLUTAMATE--2,6-DIAMINOPIMELATE LIGASE MURE HOMOLOG, CHLOROPLASTIC"/>
    <property type="match status" value="1"/>
</dbReference>
<evidence type="ECO:0000256" key="2">
    <source>
        <dbReference type="ARBA" id="ARBA00022618"/>
    </source>
</evidence>
<accession>A0A059DYC8</accession>
<feature type="binding site" evidence="7">
    <location>
        <position position="452"/>
    </location>
    <ligand>
        <name>meso-2,6-diaminopimelate</name>
        <dbReference type="ChEBI" id="CHEBI:57791"/>
    </ligand>
</feature>
<comment type="PTM">
    <text evidence="7">Carboxylation is probably crucial for Mg(2+) binding and, consequently, for the gamma-phosphate positioning of ATP.</text>
</comment>
<keyword evidence="7" id="KW-0963">Cytoplasm</keyword>
<reference evidence="12 13" key="1">
    <citation type="journal article" date="2014" name="Antonie Van Leeuwenhoek">
        <title>Hyphomonas beringensis sp. nov. and Hyphomonas chukchiensis sp. nov., isolated from surface seawater of the Bering Sea and Chukchi Sea.</title>
        <authorList>
            <person name="Li C."/>
            <person name="Lai Q."/>
            <person name="Li G."/>
            <person name="Dong C."/>
            <person name="Wang J."/>
            <person name="Liao Y."/>
            <person name="Shao Z."/>
        </authorList>
    </citation>
    <scope>NUCLEOTIDE SEQUENCE [LARGE SCALE GENOMIC DNA]</scope>
    <source>
        <strain evidence="12 13">22II1-22F38</strain>
    </source>
</reference>
<dbReference type="InterPro" id="IPR005761">
    <property type="entry name" value="UDP-N-AcMur-Glu-dNH2Pim_ligase"/>
</dbReference>
<feature type="binding site" evidence="7">
    <location>
        <begin position="102"/>
        <end position="108"/>
    </location>
    <ligand>
        <name>ATP</name>
        <dbReference type="ChEBI" id="CHEBI:30616"/>
    </ligand>
</feature>
<comment type="caution">
    <text evidence="7">Lacks conserved residue(s) required for the propagation of feature annotation.</text>
</comment>
<keyword evidence="5 7" id="KW-0131">Cell cycle</keyword>
<feature type="modified residue" description="N6-carboxylysine" evidence="7">
    <location>
        <position position="211"/>
    </location>
</feature>
<evidence type="ECO:0000256" key="1">
    <source>
        <dbReference type="ARBA" id="ARBA00005898"/>
    </source>
</evidence>
<feature type="binding site" evidence="7">
    <location>
        <begin position="144"/>
        <end position="145"/>
    </location>
    <ligand>
        <name>UDP-N-acetyl-alpha-D-muramoyl-L-alanyl-D-glutamate</name>
        <dbReference type="ChEBI" id="CHEBI:83900"/>
    </ligand>
</feature>
<feature type="domain" description="Mur ligase N-terminal catalytic" evidence="9">
    <location>
        <begin position="17"/>
        <end position="67"/>
    </location>
</feature>
<dbReference type="Pfam" id="PF02875">
    <property type="entry name" value="Mur_ligase_C"/>
    <property type="match status" value="1"/>
</dbReference>
<dbReference type="Pfam" id="PF01225">
    <property type="entry name" value="Mur_ligase"/>
    <property type="match status" value="1"/>
</dbReference>
<dbReference type="AlphaFoldDB" id="A0A059DYC8"/>
<evidence type="ECO:0000313" key="12">
    <source>
        <dbReference type="EMBL" id="KCZ58583.1"/>
    </source>
</evidence>
<dbReference type="NCBIfam" id="NF001124">
    <property type="entry name" value="PRK00139.1-2"/>
    <property type="match status" value="1"/>
</dbReference>
<dbReference type="RefSeq" id="WP_051602837.1">
    <property type="nucleotide sequence ID" value="NZ_AWFH01000056.1"/>
</dbReference>
<evidence type="ECO:0000256" key="8">
    <source>
        <dbReference type="RuleBase" id="RU004135"/>
    </source>
</evidence>
<name>A0A059DYC8_9PROT</name>
<dbReference type="NCBIfam" id="NF001126">
    <property type="entry name" value="PRK00139.1-4"/>
    <property type="match status" value="1"/>
</dbReference>
<feature type="domain" description="Mur ligase central" evidence="11">
    <location>
        <begin position="100"/>
        <end position="303"/>
    </location>
</feature>
<dbReference type="Pfam" id="PF08245">
    <property type="entry name" value="Mur_ligase_M"/>
    <property type="match status" value="1"/>
</dbReference>
<comment type="catalytic activity">
    <reaction evidence="7">
        <text>UDP-N-acetyl-alpha-D-muramoyl-L-alanyl-D-glutamate + meso-2,6-diaminopimelate + ATP = UDP-N-acetyl-alpha-D-muramoyl-L-alanyl-gamma-D-glutamyl-meso-2,6-diaminopimelate + ADP + phosphate + H(+)</text>
        <dbReference type="Rhea" id="RHEA:23676"/>
        <dbReference type="ChEBI" id="CHEBI:15378"/>
        <dbReference type="ChEBI" id="CHEBI:30616"/>
        <dbReference type="ChEBI" id="CHEBI:43474"/>
        <dbReference type="ChEBI" id="CHEBI:57791"/>
        <dbReference type="ChEBI" id="CHEBI:83900"/>
        <dbReference type="ChEBI" id="CHEBI:83905"/>
        <dbReference type="ChEBI" id="CHEBI:456216"/>
        <dbReference type="EC" id="6.3.2.13"/>
    </reaction>
</comment>
<dbReference type="STRING" id="1280948.HY36_09400"/>
<sequence length="479" mass="51222">MTSLKDLFPLIEQGDIEIKGMTADSRRVAPGYLFAALKGTVSDGRDYIPQAIEKGAVAVLSEGGVDVAGAAHVIADEPRRALALAAKRFHAAQPKTIAAVTGTNGKSSTVDFCRQIWANAGLSAASMGTLGAIGPKGKIDVGHTTPDPVTIHETLYELVGQGVSHCAMEASSHGLEQHRLDGVDLSAVAFLNFTQDHLDYHATMEEYLDAKLRLFRDFGGQGMPAIVNADSDHRDVFEKAATDHGLQVVSFGWRGEDLWIDEIMPRATGQVLNLFWRDVEWKPFELPLIGEFQALNALAAAAICLSLGMEPEQVVDGLMKLKPVKGRLELVGKTEAGAGVFVDYAHTPDGLDVLLRAVRPHTAGRLKVIFGCGGDRDAKKRPLMGEIAARQADDVIVTDDNPRSEDPDQIRHAILEAAPDAREIGDRGEAIRTVIAELQKGDTLVIAGKGHETGQVIGADVIPFSDQETALDALKGVAG</sequence>
<keyword evidence="6 7" id="KW-0961">Cell wall biogenesis/degradation</keyword>
<dbReference type="Gene3D" id="3.40.1190.10">
    <property type="entry name" value="Mur-like, catalytic domain"/>
    <property type="match status" value="1"/>
</dbReference>
<feature type="binding site" evidence="7">
    <location>
        <begin position="400"/>
        <end position="403"/>
    </location>
    <ligand>
        <name>meso-2,6-diaminopimelate</name>
        <dbReference type="ChEBI" id="CHEBI:57791"/>
    </ligand>
</feature>
<dbReference type="Proteomes" id="UP000024547">
    <property type="component" value="Unassembled WGS sequence"/>
</dbReference>
<protein>
    <recommendedName>
        <fullName evidence="7">UDP-N-acetylmuramoyl-L-alanyl-D-glutamate--2,6-diaminopimelate ligase</fullName>
        <ecNumber evidence="7">6.3.2.13</ecNumber>
    </recommendedName>
    <alternativeName>
        <fullName evidence="7">Meso-A2pm-adding enzyme</fullName>
    </alternativeName>
    <alternativeName>
        <fullName evidence="7">Meso-diaminopimelate-adding enzyme</fullName>
    </alternativeName>
    <alternativeName>
        <fullName evidence="7">UDP-MurNAc-L-Ala-D-Glu:meso-diaminopimelate ligase</fullName>
    </alternativeName>
    <alternativeName>
        <fullName evidence="7">UDP-MurNAc-tripeptide synthetase</fullName>
    </alternativeName>
    <alternativeName>
        <fullName evidence="7">UDP-N-acetylmuramyl-tripeptide synthetase</fullName>
    </alternativeName>
</protein>
<dbReference type="Gene3D" id="3.40.1390.10">
    <property type="entry name" value="MurE/MurF, N-terminal domain"/>
    <property type="match status" value="1"/>
</dbReference>
<dbReference type="InterPro" id="IPR035911">
    <property type="entry name" value="MurE/MurF_N"/>
</dbReference>
<dbReference type="EC" id="6.3.2.13" evidence="7"/>
<dbReference type="GO" id="GO:0000287">
    <property type="term" value="F:magnesium ion binding"/>
    <property type="evidence" value="ECO:0007669"/>
    <property type="project" value="UniProtKB-UniRule"/>
</dbReference>
<evidence type="ECO:0000259" key="11">
    <source>
        <dbReference type="Pfam" id="PF08245"/>
    </source>
</evidence>
<dbReference type="InterPro" id="IPR004101">
    <property type="entry name" value="Mur_ligase_C"/>
</dbReference>
<dbReference type="SUPFAM" id="SSF53244">
    <property type="entry name" value="MurD-like peptide ligases, peptide-binding domain"/>
    <property type="match status" value="1"/>
</dbReference>
<feature type="binding site" evidence="7">
    <location>
        <position position="171"/>
    </location>
    <ligand>
        <name>UDP-N-acetyl-alpha-D-muramoyl-L-alanyl-D-glutamate</name>
        <dbReference type="ChEBI" id="CHEBI:83900"/>
    </ligand>
</feature>
<dbReference type="Gene3D" id="3.90.190.20">
    <property type="entry name" value="Mur ligase, C-terminal domain"/>
    <property type="match status" value="1"/>
</dbReference>
<dbReference type="UniPathway" id="UPA00219"/>
<dbReference type="PANTHER" id="PTHR23135">
    <property type="entry name" value="MUR LIGASE FAMILY MEMBER"/>
    <property type="match status" value="1"/>
</dbReference>
<dbReference type="InterPro" id="IPR036615">
    <property type="entry name" value="Mur_ligase_C_dom_sf"/>
</dbReference>
<comment type="function">
    <text evidence="7">Catalyzes the addition of meso-diaminopimelic acid to the nucleotide precursor UDP-N-acetylmuramoyl-L-alanyl-D-glutamate (UMAG) in the biosynthesis of bacterial cell-wall peptidoglycan.</text>
</comment>
<feature type="binding site" evidence="7">
    <location>
        <position position="179"/>
    </location>
    <ligand>
        <name>UDP-N-acetyl-alpha-D-muramoyl-L-alanyl-D-glutamate</name>
        <dbReference type="ChEBI" id="CHEBI:83900"/>
    </ligand>
</feature>
<dbReference type="GO" id="GO:0008360">
    <property type="term" value="P:regulation of cell shape"/>
    <property type="evidence" value="ECO:0007669"/>
    <property type="project" value="UniProtKB-KW"/>
</dbReference>
<comment type="subcellular location">
    <subcellularLocation>
        <location evidence="7 8">Cytoplasm</location>
    </subcellularLocation>
</comment>
<evidence type="ECO:0000259" key="9">
    <source>
        <dbReference type="Pfam" id="PF01225"/>
    </source>
</evidence>
<dbReference type="EMBL" id="AWFH01000056">
    <property type="protein sequence ID" value="KCZ58583.1"/>
    <property type="molecule type" value="Genomic_DNA"/>
</dbReference>
<gene>
    <name evidence="7" type="primary">murE</name>
    <name evidence="12" type="ORF">HY36_09400</name>
</gene>
<keyword evidence="7" id="KW-0547">Nucleotide-binding</keyword>
<evidence type="ECO:0000256" key="3">
    <source>
        <dbReference type="ARBA" id="ARBA00022960"/>
    </source>
</evidence>
<feature type="binding site" evidence="7">
    <location>
        <position position="25"/>
    </location>
    <ligand>
        <name>UDP-N-acetyl-alpha-D-muramoyl-L-alanyl-D-glutamate</name>
        <dbReference type="ChEBI" id="CHEBI:83900"/>
    </ligand>
</feature>
<feature type="domain" description="Mur ligase C-terminal" evidence="10">
    <location>
        <begin position="326"/>
        <end position="450"/>
    </location>
</feature>
<comment type="similarity">
    <text evidence="1 7">Belongs to the MurCDEF family. MurE subfamily.</text>
</comment>
<keyword evidence="7" id="KW-0067">ATP-binding</keyword>
<dbReference type="HAMAP" id="MF_00208">
    <property type="entry name" value="MurE"/>
    <property type="match status" value="1"/>
</dbReference>
<keyword evidence="13" id="KW-1185">Reference proteome</keyword>
<dbReference type="SUPFAM" id="SSF53623">
    <property type="entry name" value="MurD-like peptide ligases, catalytic domain"/>
    <property type="match status" value="1"/>
</dbReference>
<dbReference type="eggNOG" id="COG0769">
    <property type="taxonomic scope" value="Bacteria"/>
</dbReference>
<proteinExistence type="inferred from homology"/>
<keyword evidence="7 12" id="KW-0436">Ligase</keyword>
<feature type="binding site" evidence="7">
    <location>
        <position position="177"/>
    </location>
    <ligand>
        <name>UDP-N-acetyl-alpha-D-muramoyl-L-alanyl-D-glutamate</name>
        <dbReference type="ChEBI" id="CHEBI:83900"/>
    </ligand>
</feature>
<evidence type="ECO:0000256" key="5">
    <source>
        <dbReference type="ARBA" id="ARBA00023306"/>
    </source>
</evidence>
<feature type="binding site" evidence="7">
    <location>
        <position position="376"/>
    </location>
    <ligand>
        <name>meso-2,6-diaminopimelate</name>
        <dbReference type="ChEBI" id="CHEBI:57791"/>
    </ligand>
</feature>
<dbReference type="InterPro" id="IPR000713">
    <property type="entry name" value="Mur_ligase_N"/>
</dbReference>
<organism evidence="12 13">
    <name type="scientific">Hyphomonas atlantica</name>
    <dbReference type="NCBI Taxonomy" id="1280948"/>
    <lineage>
        <taxon>Bacteria</taxon>
        <taxon>Pseudomonadati</taxon>
        <taxon>Pseudomonadota</taxon>
        <taxon>Alphaproteobacteria</taxon>
        <taxon>Hyphomonadales</taxon>
        <taxon>Hyphomonadaceae</taxon>
        <taxon>Hyphomonas</taxon>
    </lineage>
</organism>
<feature type="short sequence motif" description="Meso-diaminopimelate recognition motif" evidence="7">
    <location>
        <begin position="400"/>
        <end position="403"/>
    </location>
</feature>
<dbReference type="GO" id="GO:0051301">
    <property type="term" value="P:cell division"/>
    <property type="evidence" value="ECO:0007669"/>
    <property type="project" value="UniProtKB-KW"/>
</dbReference>